<dbReference type="SUPFAM" id="SSF52402">
    <property type="entry name" value="Adenine nucleotide alpha hydrolases-like"/>
    <property type="match status" value="1"/>
</dbReference>
<evidence type="ECO:0000259" key="1">
    <source>
        <dbReference type="Pfam" id="PF00582"/>
    </source>
</evidence>
<proteinExistence type="predicted"/>
<evidence type="ECO:0000313" key="2">
    <source>
        <dbReference type="EMBL" id="KAK9724937.1"/>
    </source>
</evidence>
<dbReference type="InterPro" id="IPR006016">
    <property type="entry name" value="UspA"/>
</dbReference>
<dbReference type="InterPro" id="IPR006015">
    <property type="entry name" value="Universal_stress_UspA"/>
</dbReference>
<evidence type="ECO:0000313" key="3">
    <source>
        <dbReference type="Proteomes" id="UP001443914"/>
    </source>
</evidence>
<gene>
    <name evidence="2" type="ORF">RND81_05G110300</name>
</gene>
<dbReference type="PRINTS" id="PR01438">
    <property type="entry name" value="UNVRSLSTRESS"/>
</dbReference>
<keyword evidence="3" id="KW-1185">Reference proteome</keyword>
<dbReference type="AlphaFoldDB" id="A0AAW1KS69"/>
<dbReference type="CDD" id="cd23659">
    <property type="entry name" value="USP_At3g01520-like"/>
    <property type="match status" value="1"/>
</dbReference>
<dbReference type="PANTHER" id="PTHR46100">
    <property type="entry name" value="IMP2'P"/>
    <property type="match status" value="1"/>
</dbReference>
<comment type="caution">
    <text evidence="2">The sequence shown here is derived from an EMBL/GenBank/DDBJ whole genome shotgun (WGS) entry which is preliminary data.</text>
</comment>
<dbReference type="PANTHER" id="PTHR46100:SF4">
    <property type="entry name" value="USPA DOMAIN-CONTAINING PROTEIN"/>
    <property type="match status" value="1"/>
</dbReference>
<dbReference type="Gene3D" id="3.40.50.620">
    <property type="entry name" value="HUPs"/>
    <property type="match status" value="1"/>
</dbReference>
<feature type="domain" description="UspA" evidence="1">
    <location>
        <begin position="6"/>
        <end position="160"/>
    </location>
</feature>
<accession>A0AAW1KS69</accession>
<sequence length="160" mass="17687">MAEIGKRVGVAIDNSECSKKALRWAIDNLLRKGDHLILVTVRGEHNYESAGEMQLWETTGSPLIPYNDFSNSATMKKYKVETDAETLKLVDNAAKQKEITPLMKIFWGDPREKLCEAVNNIPLTCLVMGNRGLGPLKRVILGSVSNHVVNNASCPVTVVH</sequence>
<organism evidence="2 3">
    <name type="scientific">Saponaria officinalis</name>
    <name type="common">Common soapwort</name>
    <name type="synonym">Lychnis saponaria</name>
    <dbReference type="NCBI Taxonomy" id="3572"/>
    <lineage>
        <taxon>Eukaryota</taxon>
        <taxon>Viridiplantae</taxon>
        <taxon>Streptophyta</taxon>
        <taxon>Embryophyta</taxon>
        <taxon>Tracheophyta</taxon>
        <taxon>Spermatophyta</taxon>
        <taxon>Magnoliopsida</taxon>
        <taxon>eudicotyledons</taxon>
        <taxon>Gunneridae</taxon>
        <taxon>Pentapetalae</taxon>
        <taxon>Caryophyllales</taxon>
        <taxon>Caryophyllaceae</taxon>
        <taxon>Caryophylleae</taxon>
        <taxon>Saponaria</taxon>
    </lineage>
</organism>
<protein>
    <recommendedName>
        <fullName evidence="1">UspA domain-containing protein</fullName>
    </recommendedName>
</protein>
<dbReference type="Pfam" id="PF00582">
    <property type="entry name" value="Usp"/>
    <property type="match status" value="1"/>
</dbReference>
<name>A0AAW1KS69_SAPOF</name>
<dbReference type="Proteomes" id="UP001443914">
    <property type="component" value="Unassembled WGS sequence"/>
</dbReference>
<dbReference type="InterPro" id="IPR014729">
    <property type="entry name" value="Rossmann-like_a/b/a_fold"/>
</dbReference>
<reference evidence="2" key="1">
    <citation type="submission" date="2024-03" db="EMBL/GenBank/DDBJ databases">
        <title>WGS assembly of Saponaria officinalis var. Norfolk2.</title>
        <authorList>
            <person name="Jenkins J."/>
            <person name="Shu S."/>
            <person name="Grimwood J."/>
            <person name="Barry K."/>
            <person name="Goodstein D."/>
            <person name="Schmutz J."/>
            <person name="Leebens-Mack J."/>
            <person name="Osbourn A."/>
        </authorList>
    </citation>
    <scope>NUCLEOTIDE SEQUENCE [LARGE SCALE GENOMIC DNA]</scope>
    <source>
        <strain evidence="2">JIC</strain>
    </source>
</reference>
<dbReference type="FunFam" id="3.40.50.620:FF:000206">
    <property type="entry name" value="Universal stress protein family protein"/>
    <property type="match status" value="1"/>
</dbReference>
<dbReference type="EMBL" id="JBDFQZ010000005">
    <property type="protein sequence ID" value="KAK9724937.1"/>
    <property type="molecule type" value="Genomic_DNA"/>
</dbReference>